<dbReference type="InterPro" id="IPR005111">
    <property type="entry name" value="MoeA_C_domain_IV"/>
</dbReference>
<dbReference type="Gene3D" id="3.40.980.10">
    <property type="entry name" value="MoaB/Mog-like domain"/>
    <property type="match status" value="1"/>
</dbReference>
<dbReference type="InterPro" id="IPR036425">
    <property type="entry name" value="MoaB/Mog-like_dom_sf"/>
</dbReference>
<comment type="pathway">
    <text evidence="1">Cofactor biosynthesis; molybdopterin biosynthesis.</text>
</comment>
<evidence type="ECO:0000313" key="5">
    <source>
        <dbReference type="Proteomes" id="UP000000365"/>
    </source>
</evidence>
<dbReference type="SMART" id="SM00852">
    <property type="entry name" value="MoCF_biosynth"/>
    <property type="match status" value="1"/>
</dbReference>
<dbReference type="NCBIfam" id="TIGR00177">
    <property type="entry name" value="molyb_syn"/>
    <property type="match status" value="1"/>
</dbReference>
<keyword evidence="5" id="KW-1185">Reference proteome</keyword>
<dbReference type="CDD" id="cd00887">
    <property type="entry name" value="MoeA"/>
    <property type="match status" value="1"/>
</dbReference>
<dbReference type="KEGG" id="mla:Mlab_1506"/>
<dbReference type="Pfam" id="PF03453">
    <property type="entry name" value="MoeA_N"/>
    <property type="match status" value="1"/>
</dbReference>
<gene>
    <name evidence="4" type="ordered locus">Mlab_1506</name>
</gene>
<proteinExistence type="predicted"/>
<dbReference type="GO" id="GO:0006777">
    <property type="term" value="P:Mo-molybdopterin cofactor biosynthetic process"/>
    <property type="evidence" value="ECO:0007669"/>
    <property type="project" value="UniProtKB-KW"/>
</dbReference>
<evidence type="ECO:0000313" key="4">
    <source>
        <dbReference type="EMBL" id="ABN07670.1"/>
    </source>
</evidence>
<evidence type="ECO:0000256" key="2">
    <source>
        <dbReference type="ARBA" id="ARBA00023150"/>
    </source>
</evidence>
<dbReference type="GO" id="GO:0005829">
    <property type="term" value="C:cytosol"/>
    <property type="evidence" value="ECO:0007669"/>
    <property type="project" value="TreeGrafter"/>
</dbReference>
<evidence type="ECO:0000259" key="3">
    <source>
        <dbReference type="SMART" id="SM00852"/>
    </source>
</evidence>
<dbReference type="GO" id="GO:0061599">
    <property type="term" value="F:molybdopterin molybdotransferase activity"/>
    <property type="evidence" value="ECO:0007669"/>
    <property type="project" value="TreeGrafter"/>
</dbReference>
<dbReference type="UniPathway" id="UPA00344"/>
<dbReference type="eggNOG" id="arCOG00217">
    <property type="taxonomic scope" value="Archaea"/>
</dbReference>
<dbReference type="EMBL" id="CP000559">
    <property type="protein sequence ID" value="ABN07670.1"/>
    <property type="molecule type" value="Genomic_DNA"/>
</dbReference>
<dbReference type="InterPro" id="IPR005110">
    <property type="entry name" value="MoeA_linker/N"/>
</dbReference>
<dbReference type="PANTHER" id="PTHR10192:SF16">
    <property type="entry name" value="MOLYBDOPTERIN MOLYBDENUMTRANSFERASE"/>
    <property type="match status" value="1"/>
</dbReference>
<dbReference type="SUPFAM" id="SSF63882">
    <property type="entry name" value="MoeA N-terminal region -like"/>
    <property type="match status" value="1"/>
</dbReference>
<dbReference type="Proteomes" id="UP000000365">
    <property type="component" value="Chromosome"/>
</dbReference>
<dbReference type="InterPro" id="IPR036688">
    <property type="entry name" value="MoeA_C_domain_IV_sf"/>
</dbReference>
<organism evidence="4 5">
    <name type="scientific">Methanocorpusculum labreanum (strain ATCC 43576 / DSM 4855 / Z)</name>
    <dbReference type="NCBI Taxonomy" id="410358"/>
    <lineage>
        <taxon>Archaea</taxon>
        <taxon>Methanobacteriati</taxon>
        <taxon>Methanobacteriota</taxon>
        <taxon>Stenosarchaea group</taxon>
        <taxon>Methanomicrobia</taxon>
        <taxon>Methanomicrobiales</taxon>
        <taxon>Methanocorpusculaceae</taxon>
        <taxon>Methanocorpusculum</taxon>
    </lineage>
</organism>
<dbReference type="InterPro" id="IPR001453">
    <property type="entry name" value="MoaB/Mog_dom"/>
</dbReference>
<reference evidence="4 5" key="1">
    <citation type="journal article" date="2009" name="Stand. Genomic Sci.">
        <title>Complete genome sequence of Methanocorpusculum labreanum type strain Z.</title>
        <authorList>
            <person name="Anderson I.J."/>
            <person name="Sieprawska-Lupa M."/>
            <person name="Goltsman E."/>
            <person name="Lapidus A."/>
            <person name="Copeland A."/>
            <person name="Glavina Del Rio T."/>
            <person name="Tice H."/>
            <person name="Dalin E."/>
            <person name="Barry K."/>
            <person name="Pitluck S."/>
            <person name="Hauser L."/>
            <person name="Land M."/>
            <person name="Lucas S."/>
            <person name="Richardson P."/>
            <person name="Whitman W.B."/>
            <person name="Kyrpides N.C."/>
        </authorList>
    </citation>
    <scope>NUCLEOTIDE SEQUENCE [LARGE SCALE GENOMIC DNA]</scope>
    <source>
        <strain evidence="5">ATCC 43576 / DSM 4855 / Z</strain>
    </source>
</reference>
<dbReference type="PANTHER" id="PTHR10192">
    <property type="entry name" value="MOLYBDOPTERIN BIOSYNTHESIS PROTEIN"/>
    <property type="match status" value="1"/>
</dbReference>
<dbReference type="InterPro" id="IPR036135">
    <property type="entry name" value="MoeA_linker/N_sf"/>
</dbReference>
<evidence type="ECO:0000256" key="1">
    <source>
        <dbReference type="ARBA" id="ARBA00005046"/>
    </source>
</evidence>
<name>A2STL4_METLZ</name>
<feature type="domain" description="MoaB/Mog" evidence="3">
    <location>
        <begin position="170"/>
        <end position="307"/>
    </location>
</feature>
<dbReference type="RefSeq" id="WP_011833873.1">
    <property type="nucleotide sequence ID" value="NC_008942.1"/>
</dbReference>
<dbReference type="SUPFAM" id="SSF53218">
    <property type="entry name" value="Molybdenum cofactor biosynthesis proteins"/>
    <property type="match status" value="1"/>
</dbReference>
<dbReference type="Gene3D" id="3.90.105.10">
    <property type="entry name" value="Molybdopterin biosynthesis moea protein, domain 2"/>
    <property type="match status" value="1"/>
</dbReference>
<sequence length="490" mass="52787">MVKRYLDQISLKEAVEIVRKTPKVVGSREVTLLEACGHILAESLYAKYAVPEVPTAAMDGFTIISKETSAACDQTPITLTHFERVNTGNVVKAGFDAVVKVEDAWFEGENPKEIVIRKSVNPGSYIRPPGEDIQKNQLILPAGIKIRPFNIGAIAAYGITSVKVKRICIGIIPTGSELIAPGIHPAPGQVVESNTIMAEAYLRQFGVDVIRYPPVMDNRVLIHGALEKAVDDCDIVIVSAGSSTGTKDFTASVIADMGKLLFHGLSMKPARPAMFGIVNKKPVFGLPGYPLAAQTVLRVLVAELLESWGWAGPEKRTIPVVLGSAVSSDGGLDEFSLYAAAKIGDRYPAIPLSRGSSVQMTGIRSNVIVQIPLGIEGYEAGETVEAVLQVPIEELDQTILIAGMYNPSLDRLAEKCMREGIIIRTGVSGGLPALLLLMREACHFASISEEDCSVCSEEYNINTFGHLRLAAKKEITDKKVRRVLELAAGI</sequence>
<dbReference type="SUPFAM" id="SSF63867">
    <property type="entry name" value="MoeA C-terminal domain-like"/>
    <property type="match status" value="1"/>
</dbReference>
<dbReference type="HOGENOM" id="CLU_010186_7_2_2"/>
<dbReference type="Pfam" id="PF03454">
    <property type="entry name" value="MoeA_C"/>
    <property type="match status" value="1"/>
</dbReference>
<dbReference type="OrthoDB" id="31371at2157"/>
<dbReference type="Gene3D" id="2.40.340.10">
    <property type="entry name" value="MoeA, C-terminal, domain IV"/>
    <property type="match status" value="1"/>
</dbReference>
<dbReference type="InterPro" id="IPR038987">
    <property type="entry name" value="MoeA-like"/>
</dbReference>
<dbReference type="AlphaFoldDB" id="A2STL4"/>
<dbReference type="GeneID" id="4795212"/>
<dbReference type="STRING" id="410358.Mlab_1506"/>
<keyword evidence="2" id="KW-0501">Molybdenum cofactor biosynthesis</keyword>
<protein>
    <submittedName>
        <fullName evidence="4">Molybdenum cofactor synthesis domain</fullName>
    </submittedName>
</protein>
<dbReference type="Gene3D" id="2.170.190.11">
    <property type="entry name" value="Molybdopterin biosynthesis moea protein, domain 3"/>
    <property type="match status" value="1"/>
</dbReference>
<accession>A2STL4</accession>
<dbReference type="Pfam" id="PF00994">
    <property type="entry name" value="MoCF_biosynth"/>
    <property type="match status" value="1"/>
</dbReference>